<comment type="subcellular location">
    <subcellularLocation>
        <location evidence="1">Cell membrane</location>
        <topology evidence="1">Multi-pass membrane protein</topology>
    </subcellularLocation>
</comment>
<proteinExistence type="predicted"/>
<evidence type="ECO:0000256" key="2">
    <source>
        <dbReference type="ARBA" id="ARBA00022448"/>
    </source>
</evidence>
<keyword evidence="6 7" id="KW-0472">Membrane</keyword>
<feature type="transmembrane region" description="Helical" evidence="7">
    <location>
        <begin position="57"/>
        <end position="80"/>
    </location>
</feature>
<evidence type="ECO:0000256" key="6">
    <source>
        <dbReference type="ARBA" id="ARBA00023136"/>
    </source>
</evidence>
<dbReference type="GO" id="GO:0005886">
    <property type="term" value="C:plasma membrane"/>
    <property type="evidence" value="ECO:0007669"/>
    <property type="project" value="UniProtKB-SubCell"/>
</dbReference>
<feature type="transmembrane region" description="Helical" evidence="7">
    <location>
        <begin position="167"/>
        <end position="190"/>
    </location>
</feature>
<dbReference type="Proteomes" id="UP000265930">
    <property type="component" value="Unassembled WGS sequence"/>
</dbReference>
<feature type="transmembrane region" description="Helical" evidence="7">
    <location>
        <begin position="250"/>
        <end position="276"/>
    </location>
</feature>
<dbReference type="PANTHER" id="PTHR43549:SF3">
    <property type="entry name" value="MULTIDRUG RESISTANCE PROTEIN YPNP-RELATED"/>
    <property type="match status" value="1"/>
</dbReference>
<accession>A0A399IWT3</accession>
<evidence type="ECO:0000313" key="8">
    <source>
        <dbReference type="EMBL" id="RII36022.1"/>
    </source>
</evidence>
<name>A0A399IWT3_9CLOT</name>
<keyword evidence="2" id="KW-0813">Transport</keyword>
<dbReference type="PANTHER" id="PTHR43549">
    <property type="entry name" value="MULTIDRUG RESISTANCE PROTEIN YPNP-RELATED"/>
    <property type="match status" value="1"/>
</dbReference>
<feature type="transmembrane region" description="Helical" evidence="7">
    <location>
        <begin position="282"/>
        <end position="303"/>
    </location>
</feature>
<dbReference type="PIRSF" id="PIRSF006603">
    <property type="entry name" value="DinF"/>
    <property type="match status" value="1"/>
</dbReference>
<reference evidence="8 9" key="1">
    <citation type="submission" date="2018-08" db="EMBL/GenBank/DDBJ databases">
        <title>Genome of Clostridium chromiireducens C1, DSM12136.</title>
        <authorList>
            <person name="Xing M."/>
            <person name="Wei Y."/>
            <person name="Ang E.L."/>
            <person name="Zhao H."/>
            <person name="Zhang Y."/>
        </authorList>
    </citation>
    <scope>NUCLEOTIDE SEQUENCE [LARGE SCALE GENOMIC DNA]</scope>
    <source>
        <strain evidence="8 9">C1</strain>
    </source>
</reference>
<dbReference type="EMBL" id="QXDJ01000001">
    <property type="protein sequence ID" value="RII36022.1"/>
    <property type="molecule type" value="Genomic_DNA"/>
</dbReference>
<evidence type="ECO:0000256" key="7">
    <source>
        <dbReference type="SAM" id="Phobius"/>
    </source>
</evidence>
<dbReference type="InterPro" id="IPR048279">
    <property type="entry name" value="MdtK-like"/>
</dbReference>
<dbReference type="Pfam" id="PF01554">
    <property type="entry name" value="MatE"/>
    <property type="match status" value="2"/>
</dbReference>
<evidence type="ECO:0000256" key="4">
    <source>
        <dbReference type="ARBA" id="ARBA00022692"/>
    </source>
</evidence>
<organism evidence="8 9">
    <name type="scientific">Clostridium chromiireducens</name>
    <dbReference type="NCBI Taxonomy" id="225345"/>
    <lineage>
        <taxon>Bacteria</taxon>
        <taxon>Bacillati</taxon>
        <taxon>Bacillota</taxon>
        <taxon>Clostridia</taxon>
        <taxon>Eubacteriales</taxon>
        <taxon>Clostridiaceae</taxon>
        <taxon>Clostridium</taxon>
    </lineage>
</organism>
<protein>
    <submittedName>
        <fullName evidence="8">MATE family efflux transporter</fullName>
    </submittedName>
</protein>
<feature type="transmembrane region" description="Helical" evidence="7">
    <location>
        <begin position="196"/>
        <end position="214"/>
    </location>
</feature>
<feature type="transmembrane region" description="Helical" evidence="7">
    <location>
        <begin position="385"/>
        <end position="402"/>
    </location>
</feature>
<feature type="transmembrane region" description="Helical" evidence="7">
    <location>
        <begin position="356"/>
        <end position="378"/>
    </location>
</feature>
<dbReference type="AlphaFoldDB" id="A0A399IWT3"/>
<evidence type="ECO:0000256" key="5">
    <source>
        <dbReference type="ARBA" id="ARBA00022989"/>
    </source>
</evidence>
<feature type="transmembrane region" description="Helical" evidence="7">
    <location>
        <begin position="414"/>
        <end position="436"/>
    </location>
</feature>
<dbReference type="NCBIfam" id="TIGR00797">
    <property type="entry name" value="matE"/>
    <property type="match status" value="1"/>
</dbReference>
<sequence length="453" mass="48830">MEKATGNDFTTGDIKKHILKFAIPMTIGLFLTMGYTIINTIWIGNLLGKDAMAASSVSFPIIFILISIASGSTTSVSILVSRNYGAKNLKMINKVIETAFSIFSIIAGILIALALIFRNELLVLMGTPNDIFNMASSYLSILLLAAFINYLYYVINAILSGMGDTKTSVVFLVLSTIANAILDPILITAYGLNGAAVASLISGAVATISAIIYLRKKKFEVNIIPKRLTINKKIVYDMLKLGMPSTIQQCLMPISLIFITSFISRFGSDAIAAYGAASKVDYLALMPSMSVGAAASVITGQNIGGNKMERVTEVFKWGIIIILSVIALISIVVGFFPKEILMAFAKDSEMLAIGTSYLSINAIGYLIFSISFVTNGIINGSGKTLVTMTISAVSLLIIRIPLSDFLSETSIGITGIWEAIMITYIFSTMCSMIYYLSGKYKGKSAVYEEKAFS</sequence>
<evidence type="ECO:0000256" key="3">
    <source>
        <dbReference type="ARBA" id="ARBA00022475"/>
    </source>
</evidence>
<dbReference type="InterPro" id="IPR002528">
    <property type="entry name" value="MATE_fam"/>
</dbReference>
<feature type="transmembrane region" description="Helical" evidence="7">
    <location>
        <begin position="137"/>
        <end position="155"/>
    </location>
</feature>
<dbReference type="GO" id="GO:0015297">
    <property type="term" value="F:antiporter activity"/>
    <property type="evidence" value="ECO:0007669"/>
    <property type="project" value="InterPro"/>
</dbReference>
<dbReference type="InterPro" id="IPR052031">
    <property type="entry name" value="Membrane_Transporter-Flippase"/>
</dbReference>
<feature type="transmembrane region" description="Helical" evidence="7">
    <location>
        <begin position="100"/>
        <end position="117"/>
    </location>
</feature>
<dbReference type="GO" id="GO:0042910">
    <property type="term" value="F:xenobiotic transmembrane transporter activity"/>
    <property type="evidence" value="ECO:0007669"/>
    <property type="project" value="InterPro"/>
</dbReference>
<dbReference type="RefSeq" id="WP_119365473.1">
    <property type="nucleotide sequence ID" value="NZ_QXDJ01000001.1"/>
</dbReference>
<evidence type="ECO:0000313" key="9">
    <source>
        <dbReference type="Proteomes" id="UP000265930"/>
    </source>
</evidence>
<dbReference type="CDD" id="cd13138">
    <property type="entry name" value="MATE_yoeA_like"/>
    <property type="match status" value="1"/>
</dbReference>
<keyword evidence="5 7" id="KW-1133">Transmembrane helix</keyword>
<comment type="caution">
    <text evidence="8">The sequence shown here is derived from an EMBL/GenBank/DDBJ whole genome shotgun (WGS) entry which is preliminary data.</text>
</comment>
<gene>
    <name evidence="8" type="ORF">D2A34_01225</name>
</gene>
<feature type="transmembrane region" description="Helical" evidence="7">
    <location>
        <begin position="21"/>
        <end position="45"/>
    </location>
</feature>
<feature type="transmembrane region" description="Helical" evidence="7">
    <location>
        <begin position="315"/>
        <end position="336"/>
    </location>
</feature>
<keyword evidence="3" id="KW-1003">Cell membrane</keyword>
<evidence type="ECO:0000256" key="1">
    <source>
        <dbReference type="ARBA" id="ARBA00004651"/>
    </source>
</evidence>
<keyword evidence="4 7" id="KW-0812">Transmembrane</keyword>